<feature type="transmembrane region" description="Helical" evidence="8">
    <location>
        <begin position="115"/>
        <end position="132"/>
    </location>
</feature>
<name>A0A3R8PFL2_9CORY</name>
<dbReference type="UniPathway" id="UPA00079">
    <property type="reaction ID" value="UER00168"/>
</dbReference>
<dbReference type="AlphaFoldDB" id="A0A3R8PFL2"/>
<sequence>MSVSATPRDWLQGARPHTWANAVAPVLAGTAAAVADEGASFPRAVLAVLVSMSLIIGVNFANDYSDGVRGTDDDRTGPQRLTGSGLVPPARVKAAAFACFGVAAVVGLVLSLMSAWWLIIIGALCILGAWFYTGGRHPYGYHGLGEAAVFVFFGLVAVLGTEFTQAGRISWAGFALAVGVGVMSASVNLANNLRDIPGDSAAGKTTLAVLLGDRRTRILWVVLQVVAVVATLSLATVTVAALIALVALPLVFVAALPVVRGTQGPGLIPVLGLTGRAMLVWSVAMLVAMLIA</sequence>
<comment type="catalytic activity">
    <reaction evidence="8">
        <text>an all-trans-polyprenyl diphosphate + 1,4-dihydroxy-2-naphthoate + H(+) = a 2-demethylmenaquinol + CO2 + diphosphate</text>
        <dbReference type="Rhea" id="RHEA:26478"/>
        <dbReference type="Rhea" id="RHEA-COMP:9563"/>
        <dbReference type="Rhea" id="RHEA-COMP:9564"/>
        <dbReference type="ChEBI" id="CHEBI:11173"/>
        <dbReference type="ChEBI" id="CHEBI:15378"/>
        <dbReference type="ChEBI" id="CHEBI:16526"/>
        <dbReference type="ChEBI" id="CHEBI:33019"/>
        <dbReference type="ChEBI" id="CHEBI:55437"/>
        <dbReference type="ChEBI" id="CHEBI:58914"/>
        <dbReference type="EC" id="2.5.1.74"/>
    </reaction>
</comment>
<dbReference type="PIRSF" id="PIRSF005355">
    <property type="entry name" value="UBIAD1"/>
    <property type="match status" value="1"/>
</dbReference>
<dbReference type="RefSeq" id="WP_010271904.1">
    <property type="nucleotide sequence ID" value="NZ_CP066067.1"/>
</dbReference>
<comment type="pathway">
    <text evidence="8">Quinol/quinone metabolism; menaquinone biosynthesis; menaquinol from 1,4-dihydroxy-2-naphthoate: step 1/2.</text>
</comment>
<keyword evidence="2 8" id="KW-0474">Menaquinone biosynthesis</keyword>
<comment type="function">
    <text evidence="8">Conversion of 1,4-dihydroxy-2-naphthoate (DHNA) to demethylmenaquinone (DMK).</text>
</comment>
<dbReference type="PANTHER" id="PTHR13929:SF0">
    <property type="entry name" value="UBIA PRENYLTRANSFERASE DOMAIN-CONTAINING PROTEIN 1"/>
    <property type="match status" value="1"/>
</dbReference>
<evidence type="ECO:0000256" key="7">
    <source>
        <dbReference type="ARBA" id="ARBA00023136"/>
    </source>
</evidence>
<evidence type="ECO:0000256" key="8">
    <source>
        <dbReference type="HAMAP-Rule" id="MF_01937"/>
    </source>
</evidence>
<dbReference type="Gene3D" id="1.10.357.140">
    <property type="entry name" value="UbiA prenyltransferase"/>
    <property type="match status" value="1"/>
</dbReference>
<dbReference type="InterPro" id="IPR004657">
    <property type="entry name" value="MenA"/>
</dbReference>
<keyword evidence="5 8" id="KW-0812">Transmembrane</keyword>
<dbReference type="GO" id="GO:0046428">
    <property type="term" value="F:1,4-dihydroxy-2-naphthoate polyprenyltransferase activity"/>
    <property type="evidence" value="ECO:0007669"/>
    <property type="project" value="UniProtKB-UniRule"/>
</dbReference>
<dbReference type="InterPro" id="IPR044878">
    <property type="entry name" value="UbiA_sf"/>
</dbReference>
<keyword evidence="7 8" id="KW-0472">Membrane</keyword>
<gene>
    <name evidence="8" type="primary">menA</name>
    <name evidence="10" type="ORF">CXF48_10655</name>
</gene>
<dbReference type="InterPro" id="IPR000537">
    <property type="entry name" value="UbiA_prenyltransferase"/>
</dbReference>
<dbReference type="NCBIfam" id="TIGR00751">
    <property type="entry name" value="menA"/>
    <property type="match status" value="1"/>
</dbReference>
<reference evidence="10 11" key="1">
    <citation type="submission" date="2018-01" db="EMBL/GenBank/DDBJ databases">
        <title>Twenty Corynebacterium bovis Genomes.</title>
        <authorList>
            <person name="Gulvik C.A."/>
        </authorList>
    </citation>
    <scope>NUCLEOTIDE SEQUENCE [LARGE SCALE GENOMIC DNA]</scope>
    <source>
        <strain evidence="10 11">F6900</strain>
    </source>
</reference>
<dbReference type="GO" id="GO:0042371">
    <property type="term" value="P:vitamin K biosynthetic process"/>
    <property type="evidence" value="ECO:0007669"/>
    <property type="project" value="TreeGrafter"/>
</dbReference>
<comment type="caution">
    <text evidence="10">The sequence shown here is derived from an EMBL/GenBank/DDBJ whole genome shotgun (WGS) entry which is preliminary data.</text>
</comment>
<feature type="transmembrane region" description="Helical" evidence="8">
    <location>
        <begin position="169"/>
        <end position="190"/>
    </location>
</feature>
<dbReference type="HAMAP" id="MF_01937">
    <property type="entry name" value="MenA_1"/>
    <property type="match status" value="1"/>
</dbReference>
<dbReference type="EC" id="2.5.1.74" evidence="8 9"/>
<dbReference type="InterPro" id="IPR026046">
    <property type="entry name" value="UBIAD1"/>
</dbReference>
<dbReference type="NCBIfam" id="NF004751">
    <property type="entry name" value="PRK06080.1-3"/>
    <property type="match status" value="1"/>
</dbReference>
<feature type="transmembrane region" description="Helical" evidence="8">
    <location>
        <begin position="44"/>
        <end position="61"/>
    </location>
</feature>
<evidence type="ECO:0000256" key="3">
    <source>
        <dbReference type="ARBA" id="ARBA00022475"/>
    </source>
</evidence>
<evidence type="ECO:0000313" key="11">
    <source>
        <dbReference type="Proteomes" id="UP000276526"/>
    </source>
</evidence>
<evidence type="ECO:0000256" key="6">
    <source>
        <dbReference type="ARBA" id="ARBA00022989"/>
    </source>
</evidence>
<dbReference type="OrthoDB" id="9767568at2"/>
<dbReference type="EMBL" id="PQNK01000023">
    <property type="protein sequence ID" value="RRO85507.1"/>
    <property type="molecule type" value="Genomic_DNA"/>
</dbReference>
<protein>
    <recommendedName>
        <fullName evidence="8 9">1,4-dihydroxy-2-naphthoate octaprenyltransferase</fullName>
        <shortName evidence="8">DHNA-octaprenyltransferase</shortName>
        <ecNumber evidence="8 9">2.5.1.74</ecNumber>
    </recommendedName>
</protein>
<dbReference type="GeneID" id="60808152"/>
<dbReference type="GO" id="GO:0005886">
    <property type="term" value="C:plasma membrane"/>
    <property type="evidence" value="ECO:0007669"/>
    <property type="project" value="UniProtKB-SubCell"/>
</dbReference>
<evidence type="ECO:0000256" key="4">
    <source>
        <dbReference type="ARBA" id="ARBA00022679"/>
    </source>
</evidence>
<dbReference type="PANTHER" id="PTHR13929">
    <property type="entry name" value="1,4-DIHYDROXY-2-NAPHTHOATE OCTAPRENYLTRANSFERASE"/>
    <property type="match status" value="1"/>
</dbReference>
<feature type="transmembrane region" description="Helical" evidence="8">
    <location>
        <begin position="218"/>
        <end position="247"/>
    </location>
</feature>
<proteinExistence type="inferred from homology"/>
<dbReference type="Proteomes" id="UP000276526">
    <property type="component" value="Unassembled WGS sequence"/>
</dbReference>
<keyword evidence="3 8" id="KW-1003">Cell membrane</keyword>
<feature type="transmembrane region" description="Helical" evidence="8">
    <location>
        <begin position="267"/>
        <end position="291"/>
    </location>
</feature>
<evidence type="ECO:0000256" key="9">
    <source>
        <dbReference type="NCBIfam" id="TIGR00751"/>
    </source>
</evidence>
<feature type="transmembrane region" description="Helical" evidence="8">
    <location>
        <begin position="90"/>
        <end position="109"/>
    </location>
</feature>
<accession>A0A3R8PFL2</accession>
<evidence type="ECO:0000256" key="5">
    <source>
        <dbReference type="ARBA" id="ARBA00022692"/>
    </source>
</evidence>
<dbReference type="GO" id="GO:0009234">
    <property type="term" value="P:menaquinone biosynthetic process"/>
    <property type="evidence" value="ECO:0007669"/>
    <property type="project" value="UniProtKB-UniRule"/>
</dbReference>
<feature type="transmembrane region" description="Helical" evidence="8">
    <location>
        <begin position="144"/>
        <end position="163"/>
    </location>
</feature>
<evidence type="ECO:0000256" key="1">
    <source>
        <dbReference type="ARBA" id="ARBA00004141"/>
    </source>
</evidence>
<organism evidence="10 11">
    <name type="scientific">Corynebacterium bovis</name>
    <dbReference type="NCBI Taxonomy" id="36808"/>
    <lineage>
        <taxon>Bacteria</taxon>
        <taxon>Bacillati</taxon>
        <taxon>Actinomycetota</taxon>
        <taxon>Actinomycetes</taxon>
        <taxon>Mycobacteriales</taxon>
        <taxon>Corynebacteriaceae</taxon>
        <taxon>Corynebacterium</taxon>
    </lineage>
</organism>
<comment type="similarity">
    <text evidence="8">Belongs to the MenA family. Type 1 subfamily.</text>
</comment>
<keyword evidence="6 8" id="KW-1133">Transmembrane helix</keyword>
<comment type="subcellular location">
    <subcellularLocation>
        <location evidence="8">Cell membrane</location>
        <topology evidence="8">Multi-pass membrane protein</topology>
    </subcellularLocation>
    <subcellularLocation>
        <location evidence="1">Membrane</location>
        <topology evidence="1">Multi-pass membrane protein</topology>
    </subcellularLocation>
</comment>
<keyword evidence="4 8" id="KW-0808">Transferase</keyword>
<evidence type="ECO:0000313" key="10">
    <source>
        <dbReference type="EMBL" id="RRO85507.1"/>
    </source>
</evidence>
<dbReference type="CDD" id="cd13962">
    <property type="entry name" value="PT_UbiA_UBIAD1"/>
    <property type="match status" value="1"/>
</dbReference>
<dbReference type="Pfam" id="PF01040">
    <property type="entry name" value="UbiA"/>
    <property type="match status" value="1"/>
</dbReference>
<evidence type="ECO:0000256" key="2">
    <source>
        <dbReference type="ARBA" id="ARBA00022428"/>
    </source>
</evidence>